<gene>
    <name evidence="1" type="ORF">C6P46_005423</name>
</gene>
<protein>
    <submittedName>
        <fullName evidence="1">Uncharacterized protein</fullName>
    </submittedName>
</protein>
<accession>A0A9P6W967</accession>
<reference evidence="1 2" key="1">
    <citation type="submission" date="2020-11" db="EMBL/GenBank/DDBJ databases">
        <title>Kefir isolates.</title>
        <authorList>
            <person name="Marcisauskas S."/>
            <person name="Kim Y."/>
            <person name="Blasche S."/>
        </authorList>
    </citation>
    <scope>NUCLEOTIDE SEQUENCE [LARGE SCALE GENOMIC DNA]</scope>
    <source>
        <strain evidence="1 2">KR</strain>
    </source>
</reference>
<dbReference type="AlphaFoldDB" id="A0A9P6W967"/>
<comment type="caution">
    <text evidence="1">The sequence shown here is derived from an EMBL/GenBank/DDBJ whole genome shotgun (WGS) entry which is preliminary data.</text>
</comment>
<dbReference type="EMBL" id="PUHQ01000006">
    <property type="protein sequence ID" value="KAG0666072.1"/>
    <property type="molecule type" value="Genomic_DNA"/>
</dbReference>
<evidence type="ECO:0000313" key="2">
    <source>
        <dbReference type="Proteomes" id="UP000777482"/>
    </source>
</evidence>
<proteinExistence type="predicted"/>
<dbReference type="OrthoDB" id="2524742at2759"/>
<name>A0A9P6W967_RHOMI</name>
<dbReference type="Proteomes" id="UP000777482">
    <property type="component" value="Unassembled WGS sequence"/>
</dbReference>
<keyword evidence="2" id="KW-1185">Reference proteome</keyword>
<organism evidence="1 2">
    <name type="scientific">Rhodotorula mucilaginosa</name>
    <name type="common">Yeast</name>
    <name type="synonym">Rhodotorula rubra</name>
    <dbReference type="NCBI Taxonomy" id="5537"/>
    <lineage>
        <taxon>Eukaryota</taxon>
        <taxon>Fungi</taxon>
        <taxon>Dikarya</taxon>
        <taxon>Basidiomycota</taxon>
        <taxon>Pucciniomycotina</taxon>
        <taxon>Microbotryomycetes</taxon>
        <taxon>Sporidiobolales</taxon>
        <taxon>Sporidiobolaceae</taxon>
        <taxon>Rhodotorula</taxon>
    </lineage>
</organism>
<evidence type="ECO:0000313" key="1">
    <source>
        <dbReference type="EMBL" id="KAG0666072.1"/>
    </source>
</evidence>
<sequence>MMKMATSPTSPATGFASPLGPAHFAAPEDQGTALKAVLKLFRRSKPSPVAVGREEESPAASPLGWTTFPASTAAHRAGLQCNMERSTSFTVAYEPSPLPAIFQAADAAERRLSAPPAYDCTAVEEDIVITEAGDVFIKATAVPGGEMEQHLPVKVETPSERKIRQQQDRLEQKRHELLEQDQFISEALAKMGL</sequence>